<accession>A0A9P7ZYL1</accession>
<comment type="caution">
    <text evidence="1">The sequence shown here is derived from an EMBL/GenBank/DDBJ whole genome shotgun (WGS) entry which is preliminary data.</text>
</comment>
<dbReference type="EMBL" id="JAIFTL010000230">
    <property type="protein sequence ID" value="KAG9321107.1"/>
    <property type="molecule type" value="Genomic_DNA"/>
</dbReference>
<organism evidence="1 2">
    <name type="scientific">Mortierella alpina</name>
    <name type="common">Oleaginous fungus</name>
    <name type="synonym">Mortierella renispora</name>
    <dbReference type="NCBI Taxonomy" id="64518"/>
    <lineage>
        <taxon>Eukaryota</taxon>
        <taxon>Fungi</taxon>
        <taxon>Fungi incertae sedis</taxon>
        <taxon>Mucoromycota</taxon>
        <taxon>Mortierellomycotina</taxon>
        <taxon>Mortierellomycetes</taxon>
        <taxon>Mortierellales</taxon>
        <taxon>Mortierellaceae</taxon>
        <taxon>Mortierella</taxon>
    </lineage>
</organism>
<evidence type="ECO:0000313" key="2">
    <source>
        <dbReference type="Proteomes" id="UP000717515"/>
    </source>
</evidence>
<dbReference type="Proteomes" id="UP000717515">
    <property type="component" value="Unassembled WGS sequence"/>
</dbReference>
<dbReference type="AlphaFoldDB" id="A0A9P7ZYL1"/>
<name>A0A9P7ZYL1_MORAP</name>
<gene>
    <name evidence="1" type="ORF">KVV02_007336</name>
</gene>
<evidence type="ECO:0000313" key="1">
    <source>
        <dbReference type="EMBL" id="KAG9321107.1"/>
    </source>
</evidence>
<proteinExistence type="predicted"/>
<sequence length="493" mass="55605">MHHSSSHPWRALDRDIYRFILSVRGDGDIVVVRQNTKSRGRYTLYECKDILRRLDMTWEQWHALAISTAHVYSANKRGYGINKNFSAIKAICQGQPTLDVVATIHIYATSIGEEVSRYEHAFAVFCFHEVTPVEAAPAQSTQVDHHYRRMVLAVGAQLTSYMRYMPNIKYKPTHSPAPRDPKIRQRAATAIDKALAIRYAQVSLDFGTLKRHVDDSLKVFRTLDDSTAPLSPAEQAVVSCEVLAGIRSVVQLKTVLNRKQYEQSSSSAVTAKACSRQVVEEYQAQFTANTVADLKNNLARGVSEFIGQIASHLQSQIVTHFRNMIPRLIIKIKEENFDNLPPSSQVEFFPASGYKDQFTHIPEADLKAAILGKRPPEDNDARKDACDITRRIFGSVKSSYTNGQGSVSPFTPKCVVQLEDCDKDQFLDKAKAIYKANIVDNDYIKTLREFEELIKKGLKFGMKRGPTFSDKFAETLYTRPQGAGVRMHYVSES</sequence>
<protein>
    <submittedName>
        <fullName evidence="1">Uncharacterized protein</fullName>
    </submittedName>
</protein>
<reference evidence="1" key="1">
    <citation type="submission" date="2021-07" db="EMBL/GenBank/DDBJ databases">
        <title>Draft genome of Mortierella alpina, strain LL118, isolated from an aspen leaf litter sample.</title>
        <authorList>
            <person name="Yang S."/>
            <person name="Vinatzer B.A."/>
        </authorList>
    </citation>
    <scope>NUCLEOTIDE SEQUENCE</scope>
    <source>
        <strain evidence="1">LL118</strain>
    </source>
</reference>